<comment type="caution">
    <text evidence="1">The sequence shown here is derived from an EMBL/GenBank/DDBJ whole genome shotgun (WGS) entry which is preliminary data.</text>
</comment>
<evidence type="ECO:0000313" key="3">
    <source>
        <dbReference type="Proteomes" id="UP001150238"/>
    </source>
</evidence>
<dbReference type="AlphaFoldDB" id="A0A9W8ZUW2"/>
<organism evidence="1 3">
    <name type="scientific">Lentinula lateritia</name>
    <dbReference type="NCBI Taxonomy" id="40482"/>
    <lineage>
        <taxon>Eukaryota</taxon>
        <taxon>Fungi</taxon>
        <taxon>Dikarya</taxon>
        <taxon>Basidiomycota</taxon>
        <taxon>Agaricomycotina</taxon>
        <taxon>Agaricomycetes</taxon>
        <taxon>Agaricomycetidae</taxon>
        <taxon>Agaricales</taxon>
        <taxon>Marasmiineae</taxon>
        <taxon>Omphalotaceae</taxon>
        <taxon>Lentinula</taxon>
    </lineage>
</organism>
<proteinExistence type="predicted"/>
<reference evidence="1" key="1">
    <citation type="submission" date="2022-08" db="EMBL/GenBank/DDBJ databases">
        <authorList>
            <consortium name="DOE Joint Genome Institute"/>
            <person name="Min B."/>
            <person name="Riley R."/>
            <person name="Sierra-Patev S."/>
            <person name="Naranjo-Ortiz M."/>
            <person name="Looney B."/>
            <person name="Konkel Z."/>
            <person name="Slot J.C."/>
            <person name="Sakamoto Y."/>
            <person name="Steenwyk J.L."/>
            <person name="Rokas A."/>
            <person name="Carro J."/>
            <person name="Camarero S."/>
            <person name="Ferreira P."/>
            <person name="Molpeceres G."/>
            <person name="Ruiz-Duenas F.J."/>
            <person name="Serrano A."/>
            <person name="Henrissat B."/>
            <person name="Drula E."/>
            <person name="Hughes K.W."/>
            <person name="Mata J.L."/>
            <person name="Ishikawa N.K."/>
            <person name="Vargas-Isla R."/>
            <person name="Ushijima S."/>
            <person name="Smith C.A."/>
            <person name="Ahrendt S."/>
            <person name="Andreopoulos W."/>
            <person name="He G."/>
            <person name="Labutti K."/>
            <person name="Lipzen A."/>
            <person name="Ng V."/>
            <person name="Sandor L."/>
            <person name="Barry K."/>
            <person name="Martinez A.T."/>
            <person name="Xiao Y."/>
            <person name="Gibbons J.G."/>
            <person name="Terashima K."/>
            <person name="Hibbett D.S."/>
            <person name="Grigoriev I.V."/>
        </authorList>
    </citation>
    <scope>NUCLEOTIDE SEQUENCE</scope>
    <source>
        <strain evidence="1">Sp2 HRB7682 ss15</strain>
    </source>
</reference>
<evidence type="ECO:0000313" key="1">
    <source>
        <dbReference type="EMBL" id="KAJ4467641.1"/>
    </source>
</evidence>
<sequence length="169" mass="19041">MHPKLFAFGTPTKAPRSAAITTKVLTLEEEDADATLNESWEAPELIDAIPKPRPFLPRRGPSSQKLAFPSPSTQYRTHISVLSDELHQSHQRCEALELNLHAASSARKLAEGERNIYKEQCDRLSKDNCQLLEENQHLRSKLISLRKDVQAAGWNLINHGNDIVDIIDK</sequence>
<accession>A0A9W8ZUW2</accession>
<dbReference type="EMBL" id="JANVFS010000040">
    <property type="protein sequence ID" value="KAJ4467641.1"/>
    <property type="molecule type" value="Genomic_DNA"/>
</dbReference>
<dbReference type="Proteomes" id="UP001150238">
    <property type="component" value="Unassembled WGS sequence"/>
</dbReference>
<gene>
    <name evidence="2" type="ORF">C8J55DRAFT_510167</name>
    <name evidence="1" type="ORF">C8J55DRAFT_525477</name>
</gene>
<evidence type="ECO:0000313" key="2">
    <source>
        <dbReference type="EMBL" id="KAJ4484268.1"/>
    </source>
</evidence>
<name>A0A9W8ZUW2_9AGAR</name>
<reference evidence="1" key="2">
    <citation type="journal article" date="2023" name="Proc. Natl. Acad. Sci. U.S.A.">
        <title>A global phylogenomic analysis of the shiitake genus Lentinula.</title>
        <authorList>
            <person name="Sierra-Patev S."/>
            <person name="Min B."/>
            <person name="Naranjo-Ortiz M."/>
            <person name="Looney B."/>
            <person name="Konkel Z."/>
            <person name="Slot J.C."/>
            <person name="Sakamoto Y."/>
            <person name="Steenwyk J.L."/>
            <person name="Rokas A."/>
            <person name="Carro J."/>
            <person name="Camarero S."/>
            <person name="Ferreira P."/>
            <person name="Molpeceres G."/>
            <person name="Ruiz-Duenas F.J."/>
            <person name="Serrano A."/>
            <person name="Henrissat B."/>
            <person name="Drula E."/>
            <person name="Hughes K.W."/>
            <person name="Mata J.L."/>
            <person name="Ishikawa N.K."/>
            <person name="Vargas-Isla R."/>
            <person name="Ushijima S."/>
            <person name="Smith C.A."/>
            <person name="Donoghue J."/>
            <person name="Ahrendt S."/>
            <person name="Andreopoulos W."/>
            <person name="He G."/>
            <person name="LaButti K."/>
            <person name="Lipzen A."/>
            <person name="Ng V."/>
            <person name="Riley R."/>
            <person name="Sandor L."/>
            <person name="Barry K."/>
            <person name="Martinez A.T."/>
            <person name="Xiao Y."/>
            <person name="Gibbons J.G."/>
            <person name="Terashima K."/>
            <person name="Grigoriev I.V."/>
            <person name="Hibbett D."/>
        </authorList>
    </citation>
    <scope>NUCLEOTIDE SEQUENCE</scope>
    <source>
        <strain evidence="1">Sp2 HRB7682 ss15</strain>
    </source>
</reference>
<protein>
    <submittedName>
        <fullName evidence="1">Uncharacterized protein</fullName>
    </submittedName>
</protein>
<dbReference type="EMBL" id="JANVFS010000012">
    <property type="protein sequence ID" value="KAJ4484268.1"/>
    <property type="molecule type" value="Genomic_DNA"/>
</dbReference>